<name>A0A973W0E8_9BRAD</name>
<reference evidence="2" key="1">
    <citation type="submission" date="2020-06" db="EMBL/GenBank/DDBJ databases">
        <title>Whole Genome Sequence of Bradyrhizobium sp. Strain 1S1.</title>
        <authorList>
            <person name="Bromfield E.S.P."/>
            <person name="Cloutier S."/>
        </authorList>
    </citation>
    <scope>NUCLEOTIDE SEQUENCE [LARGE SCALE GENOMIC DNA]</scope>
    <source>
        <strain evidence="2">1S1</strain>
    </source>
</reference>
<protein>
    <submittedName>
        <fullName evidence="2">DNA circularization N-terminal domain-containing protein</fullName>
    </submittedName>
</protein>
<gene>
    <name evidence="2" type="ORF">HAP48_018630</name>
</gene>
<comment type="caution">
    <text evidence="2">The sequence shown here is derived from an EMBL/GenBank/DDBJ whole genome shotgun (WGS) entry which is preliminary data.</text>
</comment>
<dbReference type="AlphaFoldDB" id="A0A973W0E8"/>
<sequence length="187" mass="20356">MSTIKDIKNPWRDKFQQAAFRGAIFYVESGARSSGRRVVVHTYPKRNDPYSEDMGRTPLSFHVTGFLIGPNYLDDRDILIASLEADGPGTLQMPFDYLGHNIEVMAGTYTITEVRERGGYCSIEMEFTEFGKPGFAGVAPMPTSETLGAAGTVQDTVAAFMSSTIGATPSATQVQALWDTSVGRVPT</sequence>
<dbReference type="EMBL" id="JAAOLE020000001">
    <property type="protein sequence ID" value="NVI44929.1"/>
    <property type="molecule type" value="Genomic_DNA"/>
</dbReference>
<proteinExistence type="predicted"/>
<organism evidence="2">
    <name type="scientific">Bradyrhizobium septentrionale</name>
    <dbReference type="NCBI Taxonomy" id="1404411"/>
    <lineage>
        <taxon>Bacteria</taxon>
        <taxon>Pseudomonadati</taxon>
        <taxon>Pseudomonadota</taxon>
        <taxon>Alphaproteobacteria</taxon>
        <taxon>Hyphomicrobiales</taxon>
        <taxon>Nitrobacteraceae</taxon>
        <taxon>Bradyrhizobium</taxon>
    </lineage>
</organism>
<dbReference type="RefSeq" id="WP_166204353.1">
    <property type="nucleotide sequence ID" value="NZ_CP088285.1"/>
</dbReference>
<evidence type="ECO:0000259" key="1">
    <source>
        <dbReference type="Pfam" id="PF07157"/>
    </source>
</evidence>
<feature type="domain" description="DNA circulation N-terminal" evidence="1">
    <location>
        <begin position="15"/>
        <end position="94"/>
    </location>
</feature>
<dbReference type="Pfam" id="PF07157">
    <property type="entry name" value="DNA_circ_N"/>
    <property type="match status" value="1"/>
</dbReference>
<evidence type="ECO:0000313" key="2">
    <source>
        <dbReference type="EMBL" id="NVI44929.1"/>
    </source>
</evidence>
<dbReference type="InterPro" id="IPR009826">
    <property type="entry name" value="DNA_circ_N"/>
</dbReference>
<accession>A0A973W0E8</accession>